<feature type="transmembrane region" description="Helical" evidence="1">
    <location>
        <begin position="279"/>
        <end position="304"/>
    </location>
</feature>
<feature type="transmembrane region" description="Helical" evidence="1">
    <location>
        <begin position="216"/>
        <end position="237"/>
    </location>
</feature>
<dbReference type="RefSeq" id="WP_220209615.1">
    <property type="nucleotide sequence ID" value="NZ_BNJK01000002.1"/>
</dbReference>
<evidence type="ECO:0000313" key="3">
    <source>
        <dbReference type="Proteomes" id="UP000597444"/>
    </source>
</evidence>
<proteinExistence type="predicted"/>
<accession>A0A8J3N564</accession>
<evidence type="ECO:0000256" key="1">
    <source>
        <dbReference type="SAM" id="Phobius"/>
    </source>
</evidence>
<feature type="transmembrane region" description="Helical" evidence="1">
    <location>
        <begin position="243"/>
        <end position="267"/>
    </location>
</feature>
<keyword evidence="1" id="KW-0812">Transmembrane</keyword>
<sequence length="311" mass="34624">MCEAVIGMNVSLLPGIFSEQMLHGFTFLGILSTMLGFLYLSYELLGKPRGIFNWVLILFTHLVVSIWGLAVFAPPMLFLFAQVLREIHIPSNIVDPVTQIGDMIVYTLMIAALQGTLVAFPPPTGAIKRWQWRDCLIGFLFALVFFSIDEYAIFQTPINDVIDVIPDVVLFLLMGAVGAGFWRRYGQRSHSLAALSKEGETIHRLFSFSDFIRGLLFWYIVVGLSTMVWIVLYIRWYGLTKDILFYLVDLFVGAAPASLICGSSLYITWKVGRLGERQLGMIGAGLSLIGFLLSLIEPLVLFLATPGSHGG</sequence>
<reference evidence="2" key="1">
    <citation type="submission" date="2020-10" db="EMBL/GenBank/DDBJ databases">
        <title>Taxonomic study of unclassified bacteria belonging to the class Ktedonobacteria.</title>
        <authorList>
            <person name="Yabe S."/>
            <person name="Wang C.M."/>
            <person name="Zheng Y."/>
            <person name="Sakai Y."/>
            <person name="Cavaletti L."/>
            <person name="Monciardini P."/>
            <person name="Donadio S."/>
        </authorList>
    </citation>
    <scope>NUCLEOTIDE SEQUENCE</scope>
    <source>
        <strain evidence="2">ID150040</strain>
    </source>
</reference>
<dbReference type="Proteomes" id="UP000597444">
    <property type="component" value="Unassembled WGS sequence"/>
</dbReference>
<keyword evidence="1" id="KW-1133">Transmembrane helix</keyword>
<feature type="transmembrane region" description="Helical" evidence="1">
    <location>
        <begin position="54"/>
        <end position="83"/>
    </location>
</feature>
<dbReference type="AlphaFoldDB" id="A0A8J3N564"/>
<comment type="caution">
    <text evidence="2">The sequence shown here is derived from an EMBL/GenBank/DDBJ whole genome shotgun (WGS) entry which is preliminary data.</text>
</comment>
<feature type="transmembrane region" description="Helical" evidence="1">
    <location>
        <begin position="132"/>
        <end position="152"/>
    </location>
</feature>
<dbReference type="EMBL" id="BNJK01000002">
    <property type="protein sequence ID" value="GHO98947.1"/>
    <property type="molecule type" value="Genomic_DNA"/>
</dbReference>
<feature type="transmembrane region" description="Helical" evidence="1">
    <location>
        <begin position="164"/>
        <end position="182"/>
    </location>
</feature>
<gene>
    <name evidence="2" type="ORF">KSF_089950</name>
</gene>
<name>A0A8J3N564_9CHLR</name>
<protein>
    <submittedName>
        <fullName evidence="2">Uncharacterized protein</fullName>
    </submittedName>
</protein>
<keyword evidence="1" id="KW-0472">Membrane</keyword>
<keyword evidence="3" id="KW-1185">Reference proteome</keyword>
<feature type="transmembrane region" description="Helical" evidence="1">
    <location>
        <begin position="103"/>
        <end position="120"/>
    </location>
</feature>
<organism evidence="2 3">
    <name type="scientific">Reticulibacter mediterranei</name>
    <dbReference type="NCBI Taxonomy" id="2778369"/>
    <lineage>
        <taxon>Bacteria</taxon>
        <taxon>Bacillati</taxon>
        <taxon>Chloroflexota</taxon>
        <taxon>Ktedonobacteria</taxon>
        <taxon>Ktedonobacterales</taxon>
        <taxon>Reticulibacteraceae</taxon>
        <taxon>Reticulibacter</taxon>
    </lineage>
</organism>
<feature type="transmembrane region" description="Helical" evidence="1">
    <location>
        <begin position="21"/>
        <end position="42"/>
    </location>
</feature>
<evidence type="ECO:0000313" key="2">
    <source>
        <dbReference type="EMBL" id="GHO98947.1"/>
    </source>
</evidence>